<proteinExistence type="predicted"/>
<reference evidence="3 4" key="1">
    <citation type="journal article" date="2015" name="Nature">
        <title>rRNA introns, odd ribosomes, and small enigmatic genomes across a large radiation of phyla.</title>
        <authorList>
            <person name="Brown C.T."/>
            <person name="Hug L.A."/>
            <person name="Thomas B.C."/>
            <person name="Sharon I."/>
            <person name="Castelle C.J."/>
            <person name="Singh A."/>
            <person name="Wilkins M.J."/>
            <person name="Williams K.H."/>
            <person name="Banfield J.F."/>
        </authorList>
    </citation>
    <scope>NUCLEOTIDE SEQUENCE [LARGE SCALE GENOMIC DNA]</scope>
</reference>
<evidence type="ECO:0000313" key="3">
    <source>
        <dbReference type="EMBL" id="KKQ92498.1"/>
    </source>
</evidence>
<keyword evidence="1" id="KW-0472">Membrane</keyword>
<evidence type="ECO:0000256" key="1">
    <source>
        <dbReference type="SAM" id="Phobius"/>
    </source>
</evidence>
<gene>
    <name evidence="3" type="ORF">UT17_C0002G0161</name>
</gene>
<dbReference type="AlphaFoldDB" id="A0A0G0LKP5"/>
<dbReference type="GO" id="GO:0003824">
    <property type="term" value="F:catalytic activity"/>
    <property type="evidence" value="ECO:0007669"/>
    <property type="project" value="InterPro"/>
</dbReference>
<dbReference type="InterPro" id="IPR007044">
    <property type="entry name" value="Cyclodeamin/CycHdrlase"/>
</dbReference>
<comment type="caution">
    <text evidence="3">The sequence shown here is derived from an EMBL/GenBank/DDBJ whole genome shotgun (WGS) entry which is preliminary data.</text>
</comment>
<feature type="domain" description="Cyclodeaminase/cyclohydrolase" evidence="2">
    <location>
        <begin position="6"/>
        <end position="168"/>
    </location>
</feature>
<protein>
    <submittedName>
        <fullName evidence="3">Formiminotetrahydrofolate cyclodeaminase</fullName>
    </submittedName>
</protein>
<feature type="transmembrane region" description="Helical" evidence="1">
    <location>
        <begin position="25"/>
        <end position="46"/>
    </location>
</feature>
<keyword evidence="1" id="KW-0812">Transmembrane</keyword>
<accession>A0A0G0LKP5</accession>
<evidence type="ECO:0000313" key="4">
    <source>
        <dbReference type="Proteomes" id="UP000034774"/>
    </source>
</evidence>
<sequence>MLNKQTIEEFQRELSSKNPTPGGGVVAALAASFAASLIEMVVNLTIGKKGYEDKEKILLKIAKDTGEIKKRLSVLAEDDAKAYQKVMEAYKAKSDTSITGTSRKENIKKTLKYAIEVPMEVRKLSHELEELGYRVSKVGNKNAVSDGRVAIHLARAAAKSALENIKINKLALVKLG</sequence>
<dbReference type="SUPFAM" id="SSF101262">
    <property type="entry name" value="Methenyltetrahydrofolate cyclohydrolase-like"/>
    <property type="match status" value="1"/>
</dbReference>
<organism evidence="3 4">
    <name type="scientific">Candidatus Woesebacteria bacterium GW2011_GWB1_39_10</name>
    <dbReference type="NCBI Taxonomy" id="1618572"/>
    <lineage>
        <taxon>Bacteria</taxon>
        <taxon>Candidatus Woeseibacteriota</taxon>
    </lineage>
</organism>
<dbReference type="Pfam" id="PF04961">
    <property type="entry name" value="FTCD_C"/>
    <property type="match status" value="1"/>
</dbReference>
<keyword evidence="1" id="KW-1133">Transmembrane helix</keyword>
<dbReference type="EMBL" id="LBVU01000002">
    <property type="protein sequence ID" value="KKQ92498.1"/>
    <property type="molecule type" value="Genomic_DNA"/>
</dbReference>
<dbReference type="InterPro" id="IPR036178">
    <property type="entry name" value="Formintransfe-cycloase-like_sf"/>
</dbReference>
<evidence type="ECO:0000259" key="2">
    <source>
        <dbReference type="Pfam" id="PF04961"/>
    </source>
</evidence>
<name>A0A0G0LKP5_9BACT</name>
<dbReference type="Gene3D" id="1.20.120.680">
    <property type="entry name" value="Formiminotetrahydrofolate cyclodeaminase monomer, up-and-down helical bundle"/>
    <property type="match status" value="1"/>
</dbReference>
<dbReference type="Proteomes" id="UP000034774">
    <property type="component" value="Unassembled WGS sequence"/>
</dbReference>
<dbReference type="STRING" id="1618572.UT17_C0002G0161"/>